<dbReference type="PANTHER" id="PTHR11081:SF72">
    <property type="entry name" value="HOLLIDAY JUNCTION RESOLVASE YEN1"/>
    <property type="match status" value="1"/>
</dbReference>
<evidence type="ECO:0000313" key="3">
    <source>
        <dbReference type="EMBL" id="CEP62957.1"/>
    </source>
</evidence>
<dbReference type="STRING" id="1245769.A0A0C7N4S9"/>
<evidence type="ECO:0000256" key="1">
    <source>
        <dbReference type="SAM" id="MobiDB-lite"/>
    </source>
</evidence>
<dbReference type="CDD" id="cd09870">
    <property type="entry name" value="PIN_YEN1"/>
    <property type="match status" value="1"/>
</dbReference>
<dbReference type="GeneID" id="34686445"/>
<dbReference type="SUPFAM" id="SSF47807">
    <property type="entry name" value="5' to 3' exonuclease, C-terminal subdomain"/>
    <property type="match status" value="1"/>
</dbReference>
<organism evidence="3 4">
    <name type="scientific">Lachancea lanzarotensis</name>
    <dbReference type="NCBI Taxonomy" id="1245769"/>
    <lineage>
        <taxon>Eukaryota</taxon>
        <taxon>Fungi</taxon>
        <taxon>Dikarya</taxon>
        <taxon>Ascomycota</taxon>
        <taxon>Saccharomycotina</taxon>
        <taxon>Saccharomycetes</taxon>
        <taxon>Saccharomycetales</taxon>
        <taxon>Saccharomycetaceae</taxon>
        <taxon>Lachancea</taxon>
    </lineage>
</organism>
<dbReference type="PANTHER" id="PTHR11081">
    <property type="entry name" value="FLAP ENDONUCLEASE FAMILY MEMBER"/>
    <property type="match status" value="1"/>
</dbReference>
<protein>
    <submittedName>
        <fullName evidence="3">LALA0S06e07778g1_1</fullName>
    </submittedName>
</protein>
<reference evidence="3 4" key="1">
    <citation type="submission" date="2014-12" db="EMBL/GenBank/DDBJ databases">
        <authorList>
            <person name="Neuveglise Cecile"/>
        </authorList>
    </citation>
    <scope>NUCLEOTIDE SEQUENCE [LARGE SCALE GENOMIC DNA]</scope>
    <source>
        <strain evidence="3 4">CBS 12615</strain>
    </source>
</reference>
<dbReference type="InterPro" id="IPR006084">
    <property type="entry name" value="XPG/Rad2"/>
</dbReference>
<feature type="compositionally biased region" description="Basic and acidic residues" evidence="1">
    <location>
        <begin position="538"/>
        <end position="555"/>
    </location>
</feature>
<dbReference type="GO" id="GO:0005737">
    <property type="term" value="C:cytoplasm"/>
    <property type="evidence" value="ECO:0007669"/>
    <property type="project" value="EnsemblFungi"/>
</dbReference>
<dbReference type="GO" id="GO:0051908">
    <property type="term" value="F:double-stranded DNA 5'-3' DNA exonuclease activity"/>
    <property type="evidence" value="ECO:0007669"/>
    <property type="project" value="EnsemblFungi"/>
</dbReference>
<dbReference type="Gene3D" id="3.40.50.1010">
    <property type="entry name" value="5'-nuclease"/>
    <property type="match status" value="1"/>
</dbReference>
<proteinExistence type="predicted"/>
<feature type="region of interest" description="Disordered" evidence="1">
    <location>
        <begin position="514"/>
        <end position="555"/>
    </location>
</feature>
<dbReference type="EMBL" id="LN736365">
    <property type="protein sequence ID" value="CEP62957.1"/>
    <property type="molecule type" value="Genomic_DNA"/>
</dbReference>
<accession>A0A0C7N4S9</accession>
<dbReference type="HOGENOM" id="CLU_016401_0_0_1"/>
<keyword evidence="4" id="KW-1185">Reference proteome</keyword>
<evidence type="ECO:0000259" key="2">
    <source>
        <dbReference type="SMART" id="SM00484"/>
    </source>
</evidence>
<dbReference type="OrthoDB" id="2959108at2759"/>
<gene>
    <name evidence="3" type="ORF">LALA0_S06e07778g</name>
</gene>
<dbReference type="GO" id="GO:0008821">
    <property type="term" value="F:crossover junction DNA endonuclease activity"/>
    <property type="evidence" value="ECO:0007669"/>
    <property type="project" value="EnsemblFungi"/>
</dbReference>
<dbReference type="InterPro" id="IPR029060">
    <property type="entry name" value="PIN-like_dom_sf"/>
</dbReference>
<dbReference type="AlphaFoldDB" id="A0A0C7N4S9"/>
<feature type="compositionally biased region" description="Basic residues" evidence="1">
    <location>
        <begin position="523"/>
        <end position="534"/>
    </location>
</feature>
<dbReference type="GO" id="GO:0017108">
    <property type="term" value="F:5'-flap endonuclease activity"/>
    <property type="evidence" value="ECO:0007669"/>
    <property type="project" value="TreeGrafter"/>
</dbReference>
<evidence type="ECO:0000313" key="4">
    <source>
        <dbReference type="Proteomes" id="UP000054304"/>
    </source>
</evidence>
<dbReference type="SMART" id="SM00484">
    <property type="entry name" value="XPGI"/>
    <property type="match status" value="1"/>
</dbReference>
<dbReference type="Proteomes" id="UP000054304">
    <property type="component" value="Unassembled WGS sequence"/>
</dbReference>
<dbReference type="InterPro" id="IPR036279">
    <property type="entry name" value="5-3_exonuclease_C_sf"/>
</dbReference>
<dbReference type="Pfam" id="PF00867">
    <property type="entry name" value="XPG_I"/>
    <property type="match status" value="1"/>
</dbReference>
<name>A0A0C7N4S9_9SACH</name>
<dbReference type="InterPro" id="IPR006086">
    <property type="entry name" value="XPG-I_dom"/>
</dbReference>
<dbReference type="GO" id="GO:0005634">
    <property type="term" value="C:nucleus"/>
    <property type="evidence" value="ECO:0007669"/>
    <property type="project" value="EnsemblFungi"/>
</dbReference>
<dbReference type="GO" id="GO:0006281">
    <property type="term" value="P:DNA repair"/>
    <property type="evidence" value="ECO:0007669"/>
    <property type="project" value="EnsemblFungi"/>
</dbReference>
<dbReference type="SUPFAM" id="SSF88723">
    <property type="entry name" value="PIN domain-like"/>
    <property type="match status" value="1"/>
</dbReference>
<sequence length="670" mass="76016">MGVPALWEHIKTDETVLRVPFKQLVIDFKTDTGRSPRIAIDAFGWLFECGFYTEYNENSNSPSKSYRGGESLAIISLFKRLSALLALDVTFILVFDGPSKPEFKNRAKLKKAVGTDLEDVGSEHNTGVSLETCPFELDDTFFPDRLNLVKRFLKALNISWIDASGEGEAECARLQKLDLVDFIITNDSDAFIFGATKVLRNLSKFWEDLPASYAGNTKKKDHKETFITIFDISKLKNWNRDQIILFYALLGADYSQGVRGLGPKKSATLALLQEPNFSSEFTSIFKNPHLDIKERLQRYTSFQDRVFKHSQANSTALFGRNYFKSSAFDNFQGWPSEAALMHYFHPVVSSTVDMTSLTGDFVNISGNLTLVERNFRQLMELFSEYNLRSISNLRNWFHDTTHSAFVLKKLLKSKSEPLRTMKITDEWTSQCCQGAFHIKYLRVRYNSFLPGVEEPLLDDLENRNAVERLTTGGSRKSSPSKKQLERAAFKYMASIPKRLVPADHPLVLDYCSERAKTRDKRSPTKKRVGRKHSPQKNNLDDFLKAHTSPKKAEPKTEILETTSQRIELLPTKRQPFVGQDSELGESDDDWAANTSSLILVSEHECATTGAPTSPKRDLILTEHDYEINSEIEGPKESPLKKRHISTVAGKWTTKAPFLSQHIDLTIDSDG</sequence>
<feature type="domain" description="XPG-I" evidence="2">
    <location>
        <begin position="154"/>
        <end position="232"/>
    </location>
</feature>
<dbReference type="PRINTS" id="PR00853">
    <property type="entry name" value="XPGRADSUPER"/>
</dbReference>
<dbReference type="RefSeq" id="XP_022629179.1">
    <property type="nucleotide sequence ID" value="XM_022772035.1"/>
</dbReference>